<keyword evidence="3" id="KW-1185">Reference proteome</keyword>
<evidence type="ECO:0000313" key="2">
    <source>
        <dbReference type="EMBL" id="CAG8851719.1"/>
    </source>
</evidence>
<dbReference type="Proteomes" id="UP000789901">
    <property type="component" value="Unassembled WGS sequence"/>
</dbReference>
<reference evidence="2 3" key="1">
    <citation type="submission" date="2021-06" db="EMBL/GenBank/DDBJ databases">
        <authorList>
            <person name="Kallberg Y."/>
            <person name="Tangrot J."/>
            <person name="Rosling A."/>
        </authorList>
    </citation>
    <scope>NUCLEOTIDE SEQUENCE [LARGE SCALE GENOMIC DNA]</scope>
    <source>
        <strain evidence="2 3">120-4 pot B 10/14</strain>
    </source>
</reference>
<feature type="non-terminal residue" evidence="2">
    <location>
        <position position="79"/>
    </location>
</feature>
<accession>A0ABN7XDJ0</accession>
<evidence type="ECO:0000313" key="3">
    <source>
        <dbReference type="Proteomes" id="UP000789901"/>
    </source>
</evidence>
<sequence length="79" mass="9218">AQKLKALKEVMNTYKNIQENIFMKYNTRSREPKSKTNETKEIQTEVPIQSLSQEELNREQNVIINKSNSSEKTQDTTAE</sequence>
<proteinExistence type="predicted"/>
<feature type="region of interest" description="Disordered" evidence="1">
    <location>
        <begin position="25"/>
        <end position="54"/>
    </location>
</feature>
<feature type="non-terminal residue" evidence="2">
    <location>
        <position position="1"/>
    </location>
</feature>
<name>A0ABN7XDJ0_GIGMA</name>
<comment type="caution">
    <text evidence="2">The sequence shown here is derived from an EMBL/GenBank/DDBJ whole genome shotgun (WGS) entry which is preliminary data.</text>
</comment>
<dbReference type="EMBL" id="CAJVQB010107498">
    <property type="protein sequence ID" value="CAG8851719.1"/>
    <property type="molecule type" value="Genomic_DNA"/>
</dbReference>
<protein>
    <submittedName>
        <fullName evidence="2">3820_t:CDS:1</fullName>
    </submittedName>
</protein>
<feature type="compositionally biased region" description="Basic and acidic residues" evidence="1">
    <location>
        <begin position="28"/>
        <end position="43"/>
    </location>
</feature>
<organism evidence="2 3">
    <name type="scientific">Gigaspora margarita</name>
    <dbReference type="NCBI Taxonomy" id="4874"/>
    <lineage>
        <taxon>Eukaryota</taxon>
        <taxon>Fungi</taxon>
        <taxon>Fungi incertae sedis</taxon>
        <taxon>Mucoromycota</taxon>
        <taxon>Glomeromycotina</taxon>
        <taxon>Glomeromycetes</taxon>
        <taxon>Diversisporales</taxon>
        <taxon>Gigasporaceae</taxon>
        <taxon>Gigaspora</taxon>
    </lineage>
</organism>
<gene>
    <name evidence="2" type="ORF">GMARGA_LOCUS40880</name>
</gene>
<evidence type="ECO:0000256" key="1">
    <source>
        <dbReference type="SAM" id="MobiDB-lite"/>
    </source>
</evidence>